<gene>
    <name evidence="4" type="ORF">MEQU1_000086</name>
</gene>
<feature type="domain" description="URB1 N-terminal" evidence="1">
    <location>
        <begin position="71"/>
        <end position="388"/>
    </location>
</feature>
<dbReference type="GO" id="GO:0005730">
    <property type="term" value="C:nucleolus"/>
    <property type="evidence" value="ECO:0007669"/>
    <property type="project" value="TreeGrafter"/>
</dbReference>
<evidence type="ECO:0000259" key="3">
    <source>
        <dbReference type="Pfam" id="PF26140"/>
    </source>
</evidence>
<dbReference type="SUPFAM" id="SSF48371">
    <property type="entry name" value="ARM repeat"/>
    <property type="match status" value="1"/>
</dbReference>
<dbReference type="InterPro" id="IPR021714">
    <property type="entry name" value="URB1_N"/>
</dbReference>
<dbReference type="Pfam" id="PF26140">
    <property type="entry name" value="HEAT_URB1"/>
    <property type="match status" value="1"/>
</dbReference>
<evidence type="ECO:0008006" key="6">
    <source>
        <dbReference type="Google" id="ProtNLM"/>
    </source>
</evidence>
<proteinExistence type="predicted"/>
<dbReference type="GO" id="GO:0000463">
    <property type="term" value="P:maturation of LSU-rRNA from tricistronic rRNA transcript (SSU-rRNA, 5.8S rRNA, LSU-rRNA)"/>
    <property type="evidence" value="ECO:0007669"/>
    <property type="project" value="TreeGrafter"/>
</dbReference>
<dbReference type="InterPro" id="IPR016024">
    <property type="entry name" value="ARM-type_fold"/>
</dbReference>
<dbReference type="Pfam" id="PF16201">
    <property type="entry name" value="NopRA1"/>
    <property type="match status" value="1"/>
</dbReference>
<name>A0AAF0EFJ0_9BASI</name>
<evidence type="ECO:0000313" key="4">
    <source>
        <dbReference type="EMBL" id="WFD21437.1"/>
    </source>
</evidence>
<dbReference type="EMBL" id="CP119900">
    <property type="protein sequence ID" value="WFD21437.1"/>
    <property type="molecule type" value="Genomic_DNA"/>
</dbReference>
<dbReference type="Pfam" id="PF11707">
    <property type="entry name" value="Npa1"/>
    <property type="match status" value="1"/>
</dbReference>
<dbReference type="InterPro" id="IPR032436">
    <property type="entry name" value="URB1_C"/>
</dbReference>
<dbReference type="PANTHER" id="PTHR13500">
    <property type="entry name" value="NUCLEOLAR PRERIBOSOMAL-ASSOCIATED PROTEIN 1"/>
    <property type="match status" value="1"/>
</dbReference>
<organism evidence="4 5">
    <name type="scientific">Malassezia equina</name>
    <dbReference type="NCBI Taxonomy" id="1381935"/>
    <lineage>
        <taxon>Eukaryota</taxon>
        <taxon>Fungi</taxon>
        <taxon>Dikarya</taxon>
        <taxon>Basidiomycota</taxon>
        <taxon>Ustilaginomycotina</taxon>
        <taxon>Malasseziomycetes</taxon>
        <taxon>Malasseziales</taxon>
        <taxon>Malasseziaceae</taxon>
        <taxon>Malassezia</taxon>
    </lineage>
</organism>
<feature type="domain" description="URB1 central HEAT repeat" evidence="3">
    <location>
        <begin position="614"/>
        <end position="759"/>
    </location>
</feature>
<evidence type="ECO:0000259" key="2">
    <source>
        <dbReference type="Pfam" id="PF16201"/>
    </source>
</evidence>
<protein>
    <recommendedName>
        <fullName evidence="6">Nucleolar pre-ribosomal-associated protein 1</fullName>
    </recommendedName>
</protein>
<dbReference type="InterPro" id="IPR039844">
    <property type="entry name" value="URB1"/>
</dbReference>
<evidence type="ECO:0000313" key="5">
    <source>
        <dbReference type="Proteomes" id="UP001214415"/>
    </source>
</evidence>
<sequence length="1791" mass="195606">MAARGAATTEALRRQLSSSSADAIAQTLSEIRARTRLGAADLGDYGEARVPPADERLRLACELCTAGVVPRLWDAWELAQQRDLLMLRVLVYQVMAQLLRLLSVHQPNHAAAEDAIVGRLLDAATPWMARLQESITLCLRMRGTGGGNEVLVVLTALQLLAALAAFGRGKHAYAVWERFHWTQDLHRRLLSMHRRARRGEKRPVSMHDPDVRTQYLQFLLGLLAQSFHPSLKLALLDLGPEGLPAVLRNMLSDSPDVVRYVLLVLHDELFQDTHLARSAKAKFLHEKASQWLVALYARENEHVNTASVADLVHHFLLSISTHPGQGVCYVDRGWYGRDNNASHIHNHVLLTLLRQLRVTHDLRQQELALRLLRACPELVGPALSRLAFDIRGDSACLAQLAYVGRVLALPVPSVTSTAPPPPSTAVLAHTAPENVCRALAKAWRYDNALVQYYAGIVTASLLERVCAFQRAARMIARDTGERDTGMWTRALHALELAWRKRLPSVDVVYPLVQSDQALRRDAALRVLALYLEALPSMAFDTHWDAHRVLTGAFLDKPASAVHWERVSQVHALRVLLAAAPAVDLAAKVPVAWPGLDKRSLLHFLLAAYGHPDTHATVRAQCATVLRTFLHATALFSHDAYELDAWLVPLATEPQRRWDSAVVLAFLDECALRCLKTPYRYAERVRELAGMDGVLSPLLATITEQAHIRLQKRVWDASDAGRIVAYVERVCRQLLEQGKPVAPLVHVAERLAQGAQAASTPAVTASLCATLEAACRVPAQTDSLFDDVLASRPATYGELVAHVGDQWPGMLAVWLQRLAPTSPEAMALVTPTFDALDTWATTHELHADALQTYVIAHPSTQQWLTHASPQPFLARLVPWVSAVASDEKAAYLPCVAPLVDAIVARLTAAPSDPVWMACAARLAPYATGTHLAHMIASLPLATANDEQLQALAQMLEHGPTQSLSHRAWAPLYAQWPALVQQASRSVAARTLLDTLLAATLPAGTDPFVPPTHGSLAAWRVARQHATVAADWHALAEAGAYATLARALYLVPEAASSVQNVRAPWVLCALWEGGSAPMLSEAEQATLASQSLQDAAACVSLALARASAPHAYDAALTQALRTAAPHDLAPTAWLVAQCAPSVREVWLDTVLPFLTRRFAEDASDTVATLRLADATRLLVRKQVVPVHVAEPVLVAILHHRALEQIPVRLACALARAATPPLRASVADRLVNALLSRAEVVQAARAGPLRRALVALLLRLAQPGEALTSSTSLARVLYLYTGTLEPCDRALRALLERHGLSSALGAWKADAGSFPVPADVVREPVLTALLSLEPRRTYAACVHMPRTTESAKHPAEDAYTAYDPWFVFNLLAGAMLEREQQGSDARLTGLEWLAILRTGALGVVLCALSTHRAALRLSALQLLGKVYASLDATEFREKELALLVLERVRDCVPPPPATSVHGTYTDVPWLPTMPLLLAAHGLRALAAPHQPLFPVLFRFLLQRPLLDMSDVPLLYNLLHSTTNEAPAERAWMLRFLTDALYAHALVAEHPAKLALARAKVEGKAFKRRHVWELVLSLYGFVAGAQGVPHQETSAETRQAEQLESLIEAAMRIPYMAHEWVTRRGVLAWITTTISAAPPRSEARASFWLRLVRRICAPPALDQAAVLRRLAHMDARTDTGLVAALLLPVTHVWAAMPQLSQACVQETAFVLRVLLSYASLREAPWTHTESALAASLLHTLVRAAEPGPAVSDELLQCTLLLAALDPAQMLGALFASQPQWAGPPRPWALPAVRRS</sequence>
<evidence type="ECO:0000259" key="1">
    <source>
        <dbReference type="Pfam" id="PF11707"/>
    </source>
</evidence>
<dbReference type="PANTHER" id="PTHR13500:SF0">
    <property type="entry name" value="NUCLEOLAR PRE-RIBOSOMAL-ASSOCIATED PROTEIN 1"/>
    <property type="match status" value="1"/>
</dbReference>
<reference evidence="4" key="1">
    <citation type="submission" date="2023-03" db="EMBL/GenBank/DDBJ databases">
        <title>Mating type loci evolution in Malassezia.</title>
        <authorList>
            <person name="Coelho M.A."/>
        </authorList>
    </citation>
    <scope>NUCLEOTIDE SEQUENCE</scope>
    <source>
        <strain evidence="4">CBS 12830</strain>
    </source>
</reference>
<dbReference type="GO" id="GO:0000466">
    <property type="term" value="P:maturation of 5.8S rRNA from tricistronic rRNA transcript (SSU-rRNA, 5.8S rRNA, LSU-rRNA)"/>
    <property type="evidence" value="ECO:0007669"/>
    <property type="project" value="TreeGrafter"/>
</dbReference>
<dbReference type="Proteomes" id="UP001214415">
    <property type="component" value="Chromosome 1"/>
</dbReference>
<keyword evidence="5" id="KW-1185">Reference proteome</keyword>
<feature type="domain" description="URB1 C-terminal" evidence="2">
    <location>
        <begin position="1398"/>
        <end position="1625"/>
    </location>
</feature>
<dbReference type="InterPro" id="IPR059018">
    <property type="entry name" value="HEAT_URB1"/>
</dbReference>
<accession>A0AAF0EFJ0</accession>